<dbReference type="SUPFAM" id="SSF48726">
    <property type="entry name" value="Immunoglobulin"/>
    <property type="match status" value="1"/>
</dbReference>
<dbReference type="PRINTS" id="PR00007">
    <property type="entry name" value="COMPLEMNTC1Q"/>
</dbReference>
<dbReference type="PANTHER" id="PTHR22923:SF116">
    <property type="entry name" value="C1Q DOMAIN-CONTAINING PROTEIN"/>
    <property type="match status" value="1"/>
</dbReference>
<dbReference type="InterPro" id="IPR008983">
    <property type="entry name" value="Tumour_necrosis_fac-like_dom"/>
</dbReference>
<evidence type="ECO:0000313" key="6">
    <source>
        <dbReference type="EMBL" id="QBA18396.1"/>
    </source>
</evidence>
<accession>A0A411DEN2</accession>
<dbReference type="PROSITE" id="PS50871">
    <property type="entry name" value="C1Q"/>
    <property type="match status" value="1"/>
</dbReference>
<dbReference type="Pfam" id="PF00386">
    <property type="entry name" value="C1q"/>
    <property type="match status" value="1"/>
</dbReference>
<feature type="domain" description="C1q" evidence="5">
    <location>
        <begin position="268"/>
        <end position="398"/>
    </location>
</feature>
<dbReference type="AlphaFoldDB" id="A0A411DEN2"/>
<reference evidence="6" key="1">
    <citation type="journal article" date="2019" name="Dev. Comp. Immunol.">
        <title>Derivatives of the lectin complement pathway in Lophotrochozoa.</title>
        <authorList>
            <person name="Gorbushin A.M."/>
        </authorList>
    </citation>
    <scope>NUCLEOTIDE SEQUENCE</scope>
    <source>
        <tissue evidence="6">Kidney</tissue>
    </source>
</reference>
<dbReference type="SUPFAM" id="SSF49842">
    <property type="entry name" value="TNF-like"/>
    <property type="match status" value="1"/>
</dbReference>
<keyword evidence="2" id="KW-0964">Secreted</keyword>
<proteinExistence type="evidence at transcript level"/>
<dbReference type="InterPro" id="IPR036179">
    <property type="entry name" value="Ig-like_dom_sf"/>
</dbReference>
<dbReference type="InterPro" id="IPR050822">
    <property type="entry name" value="Cerebellin_Synaptic_Org"/>
</dbReference>
<sequence>MSTISSNTLLFGFLMLFSVSVCFDWSPSAPPNFHVMYACAGSDVELPWNFTLTDEDQLKCVEWFVTRNGSTQMIAAFSHEQFLPTSDFSGRAEFLANGGLLLRHVTKSDAGKYSVEVNGSNEFYDDSIYDYTTSVIDSTRSLTLEVSDDLLTADGDLRVTKNPSAVLDKATDRWRVELLFGSFGYNEPPQFDVEWTTPDGIVYDTSLYEDKQFHFLIPNPVATGNYTCRISPKTADKACLHDNSSFREEKTLFVDGLEARVTLLEARSSAPGVAFYARDTRSVRSGAPIVFSSVSSNLGSGYNSNTGVFIAPTDGVYFFAGSARTGRSWMPVMIYITVNGARKSSYGVAQPDDYYVTASVEVTVDLKRGNSVSLRCQIDKTYSYPSTASFTGFLVSRN</sequence>
<dbReference type="InterPro" id="IPR001073">
    <property type="entry name" value="C1q_dom"/>
</dbReference>
<evidence type="ECO:0000256" key="4">
    <source>
        <dbReference type="SAM" id="SignalP"/>
    </source>
</evidence>
<dbReference type="EMBL" id="MK153102">
    <property type="protein sequence ID" value="QBA18396.1"/>
    <property type="molecule type" value="mRNA"/>
</dbReference>
<dbReference type="PANTHER" id="PTHR22923">
    <property type="entry name" value="CEREBELLIN-RELATED"/>
    <property type="match status" value="1"/>
</dbReference>
<keyword evidence="3 4" id="KW-0732">Signal</keyword>
<dbReference type="GO" id="GO:0005576">
    <property type="term" value="C:extracellular region"/>
    <property type="evidence" value="ECO:0007669"/>
    <property type="project" value="UniProtKB-SubCell"/>
</dbReference>
<feature type="signal peptide" evidence="4">
    <location>
        <begin position="1"/>
        <end position="22"/>
    </location>
</feature>
<dbReference type="SMART" id="SM00110">
    <property type="entry name" value="C1Q"/>
    <property type="match status" value="1"/>
</dbReference>
<dbReference type="Gene3D" id="2.60.40.10">
    <property type="entry name" value="Immunoglobulins"/>
    <property type="match status" value="1"/>
</dbReference>
<evidence type="ECO:0000256" key="2">
    <source>
        <dbReference type="ARBA" id="ARBA00022525"/>
    </source>
</evidence>
<protein>
    <submittedName>
        <fullName evidence="6">VIgL family C1q-related protein 2</fullName>
    </submittedName>
</protein>
<feature type="chain" id="PRO_5019221991" evidence="4">
    <location>
        <begin position="23"/>
        <end position="398"/>
    </location>
</feature>
<name>A0A411DEN2_LITLI</name>
<gene>
    <name evidence="6" type="primary">QREP-2</name>
</gene>
<evidence type="ECO:0000259" key="5">
    <source>
        <dbReference type="PROSITE" id="PS50871"/>
    </source>
</evidence>
<dbReference type="InterPro" id="IPR013783">
    <property type="entry name" value="Ig-like_fold"/>
</dbReference>
<evidence type="ECO:0000256" key="3">
    <source>
        <dbReference type="ARBA" id="ARBA00022729"/>
    </source>
</evidence>
<organism evidence="6">
    <name type="scientific">Littorina littorea</name>
    <name type="common">Common periwinkle</name>
    <dbReference type="NCBI Taxonomy" id="31216"/>
    <lineage>
        <taxon>Eukaryota</taxon>
        <taxon>Metazoa</taxon>
        <taxon>Spiralia</taxon>
        <taxon>Lophotrochozoa</taxon>
        <taxon>Mollusca</taxon>
        <taxon>Gastropoda</taxon>
        <taxon>Caenogastropoda</taxon>
        <taxon>Littorinimorpha</taxon>
        <taxon>Littorinoidea</taxon>
        <taxon>Littorinidae</taxon>
        <taxon>Littorina</taxon>
    </lineage>
</organism>
<comment type="subcellular location">
    <subcellularLocation>
        <location evidence="1">Secreted</location>
    </subcellularLocation>
</comment>
<dbReference type="Gene3D" id="2.60.120.40">
    <property type="match status" value="1"/>
</dbReference>
<evidence type="ECO:0000256" key="1">
    <source>
        <dbReference type="ARBA" id="ARBA00004613"/>
    </source>
</evidence>